<sequence length="54" mass="5591">MSKNLDALLSSYSTFVSPEEFAASASSEAPGTVWTTTFLSPATPSVATTGLFLC</sequence>
<reference evidence="1 2" key="1">
    <citation type="submission" date="2018-03" db="EMBL/GenBank/DDBJ databases">
        <title>Genomic Encyclopedia of Type Strains, Phase III (KMG-III): the genomes of soil and plant-associated and newly described type strains.</title>
        <authorList>
            <person name="Whitman W."/>
        </authorList>
    </citation>
    <scope>NUCLEOTIDE SEQUENCE [LARGE SCALE GENOMIC DNA]</scope>
    <source>
        <strain evidence="1 2">VKM Ac-1602</strain>
    </source>
</reference>
<accession>A0ABX5LAF8</accession>
<keyword evidence="2" id="KW-1185">Reference proteome</keyword>
<dbReference type="EMBL" id="QGDV01000013">
    <property type="protein sequence ID" value="PWJ61983.1"/>
    <property type="molecule type" value="Genomic_DNA"/>
</dbReference>
<proteinExistence type="predicted"/>
<comment type="caution">
    <text evidence="1">The sequence shown here is derived from an EMBL/GenBank/DDBJ whole genome shotgun (WGS) entry which is preliminary data.</text>
</comment>
<dbReference type="Proteomes" id="UP000245674">
    <property type="component" value="Unassembled WGS sequence"/>
</dbReference>
<organism evidence="1 2">
    <name type="scientific">Rathayibacter iranicus NCPPB 2253 = VKM Ac-1602</name>
    <dbReference type="NCBI Taxonomy" id="1328868"/>
    <lineage>
        <taxon>Bacteria</taxon>
        <taxon>Bacillati</taxon>
        <taxon>Actinomycetota</taxon>
        <taxon>Actinomycetes</taxon>
        <taxon>Micrococcales</taxon>
        <taxon>Microbacteriaceae</taxon>
        <taxon>Rathayibacter</taxon>
    </lineage>
</organism>
<gene>
    <name evidence="1" type="ORF">B0H03_1136</name>
</gene>
<evidence type="ECO:0000313" key="2">
    <source>
        <dbReference type="Proteomes" id="UP000245674"/>
    </source>
</evidence>
<name>A0ABX5LAF8_9MICO</name>
<protein>
    <submittedName>
        <fullName evidence="1">Uncharacterized protein</fullName>
    </submittedName>
</protein>
<evidence type="ECO:0000313" key="1">
    <source>
        <dbReference type="EMBL" id="PWJ61983.1"/>
    </source>
</evidence>